<feature type="compositionally biased region" description="Acidic residues" evidence="8">
    <location>
        <begin position="155"/>
        <end position="165"/>
    </location>
</feature>
<dbReference type="InterPro" id="IPR004358">
    <property type="entry name" value="Sig_transdc_His_kin-like_C"/>
</dbReference>
<dbReference type="CDD" id="cd00731">
    <property type="entry name" value="CheA_reg"/>
    <property type="match status" value="1"/>
</dbReference>
<dbReference type="Gene3D" id="3.30.565.10">
    <property type="entry name" value="Histidine kinase-like ATPase, C-terminal domain"/>
    <property type="match status" value="1"/>
</dbReference>
<name>A0A0S6VT89_9BACT</name>
<dbReference type="InterPro" id="IPR003594">
    <property type="entry name" value="HATPase_dom"/>
</dbReference>
<keyword evidence="5 13" id="KW-0418">Kinase</keyword>
<dbReference type="InterPro" id="IPR036097">
    <property type="entry name" value="HisK_dim/P_sf"/>
</dbReference>
<proteinExistence type="predicted"/>
<feature type="domain" description="Histidine kinase" evidence="9">
    <location>
        <begin position="380"/>
        <end position="587"/>
    </location>
</feature>
<dbReference type="InterPro" id="IPR002545">
    <property type="entry name" value="CheW-lke_dom"/>
</dbReference>
<dbReference type="Pfam" id="PF02895">
    <property type="entry name" value="H-kinase_dim"/>
    <property type="match status" value="1"/>
</dbReference>
<dbReference type="SMART" id="SM00448">
    <property type="entry name" value="REC"/>
    <property type="match status" value="1"/>
</dbReference>
<protein>
    <recommendedName>
        <fullName evidence="2">histidine kinase</fullName>
        <ecNumber evidence="2">2.7.13.3</ecNumber>
    </recommendedName>
</protein>
<dbReference type="Pfam" id="PF01584">
    <property type="entry name" value="CheW"/>
    <property type="match status" value="1"/>
</dbReference>
<keyword evidence="4" id="KW-0808">Transferase</keyword>
<dbReference type="FunFam" id="3.30.565.10:FF:000016">
    <property type="entry name" value="Chemotaxis protein CheA, putative"/>
    <property type="match status" value="1"/>
</dbReference>
<feature type="modified residue" description="Phosphohistidine" evidence="6">
    <location>
        <position position="50"/>
    </location>
</feature>
<dbReference type="SMART" id="SM00260">
    <property type="entry name" value="CheW"/>
    <property type="match status" value="1"/>
</dbReference>
<dbReference type="SMART" id="SM01231">
    <property type="entry name" value="H-kinase_dim"/>
    <property type="match status" value="1"/>
</dbReference>
<accession>A0A0S6VT89</accession>
<dbReference type="InterPro" id="IPR037006">
    <property type="entry name" value="CheA-like_homodim_sf"/>
</dbReference>
<dbReference type="Gene3D" id="1.20.120.160">
    <property type="entry name" value="HPT domain"/>
    <property type="match status" value="1"/>
</dbReference>
<dbReference type="SUPFAM" id="SSF47384">
    <property type="entry name" value="Homodimeric domain of signal transducing histidine kinase"/>
    <property type="match status" value="1"/>
</dbReference>
<dbReference type="InterPro" id="IPR008207">
    <property type="entry name" value="Sig_transdc_His_kin_Hpt_dom"/>
</dbReference>
<dbReference type="InterPro" id="IPR036061">
    <property type="entry name" value="CheW-like_dom_sf"/>
</dbReference>
<dbReference type="PROSITE" id="PS50110">
    <property type="entry name" value="RESPONSE_REGULATORY"/>
    <property type="match status" value="1"/>
</dbReference>
<evidence type="ECO:0000256" key="5">
    <source>
        <dbReference type="ARBA" id="ARBA00022777"/>
    </source>
</evidence>
<feature type="compositionally biased region" description="Low complexity" evidence="8">
    <location>
        <begin position="196"/>
        <end position="205"/>
    </location>
</feature>
<dbReference type="PRINTS" id="PR00344">
    <property type="entry name" value="BCTRLSENSOR"/>
</dbReference>
<dbReference type="InterPro" id="IPR036641">
    <property type="entry name" value="HPT_dom_sf"/>
</dbReference>
<dbReference type="PANTHER" id="PTHR43395:SF1">
    <property type="entry name" value="CHEMOTAXIS PROTEIN CHEA"/>
    <property type="match status" value="1"/>
</dbReference>
<organism evidence="13">
    <name type="scientific">Candidatus Moduliflexus flocculans</name>
    <dbReference type="NCBI Taxonomy" id="1499966"/>
    <lineage>
        <taxon>Bacteria</taxon>
        <taxon>Candidatus Moduliflexota</taxon>
        <taxon>Candidatus Moduliflexia</taxon>
        <taxon>Candidatus Moduliflexales</taxon>
        <taxon>Candidatus Moduliflexaceae</taxon>
    </lineage>
</organism>
<dbReference type="EMBL" id="DF820456">
    <property type="protein sequence ID" value="GAK50656.1"/>
    <property type="molecule type" value="Genomic_DNA"/>
</dbReference>
<dbReference type="SUPFAM" id="SSF50341">
    <property type="entry name" value="CheW-like"/>
    <property type="match status" value="1"/>
</dbReference>
<dbReference type="PROSITE" id="PS50109">
    <property type="entry name" value="HIS_KIN"/>
    <property type="match status" value="1"/>
</dbReference>
<dbReference type="InterPro" id="IPR051315">
    <property type="entry name" value="Bact_Chemotaxis_CheA"/>
</dbReference>
<dbReference type="Pfam" id="PF00072">
    <property type="entry name" value="Response_reg"/>
    <property type="match status" value="1"/>
</dbReference>
<gene>
    <name evidence="13" type="ORF">U14_01889</name>
</gene>
<dbReference type="InterPro" id="IPR004105">
    <property type="entry name" value="CheA-like_dim"/>
</dbReference>
<dbReference type="InterPro" id="IPR011006">
    <property type="entry name" value="CheY-like_superfamily"/>
</dbReference>
<feature type="compositionally biased region" description="Basic and acidic residues" evidence="8">
    <location>
        <begin position="134"/>
        <end position="154"/>
    </location>
</feature>
<keyword evidence="3 7" id="KW-0597">Phosphoprotein</keyword>
<dbReference type="SUPFAM" id="SSF52172">
    <property type="entry name" value="CheY-like"/>
    <property type="match status" value="1"/>
</dbReference>
<dbReference type="CDD" id="cd00088">
    <property type="entry name" value="HPT"/>
    <property type="match status" value="1"/>
</dbReference>
<evidence type="ECO:0000256" key="8">
    <source>
        <dbReference type="SAM" id="MobiDB-lite"/>
    </source>
</evidence>
<evidence type="ECO:0000259" key="10">
    <source>
        <dbReference type="PROSITE" id="PS50110"/>
    </source>
</evidence>
<dbReference type="Proteomes" id="UP000030700">
    <property type="component" value="Unassembled WGS sequence"/>
</dbReference>
<dbReference type="STRING" id="1499966.U14_01889"/>
<evidence type="ECO:0000256" key="3">
    <source>
        <dbReference type="ARBA" id="ARBA00022553"/>
    </source>
</evidence>
<evidence type="ECO:0000256" key="4">
    <source>
        <dbReference type="ARBA" id="ARBA00022679"/>
    </source>
</evidence>
<reference evidence="13" key="1">
    <citation type="journal article" date="2015" name="PeerJ">
        <title>First genomic representation of candidate bacterial phylum KSB3 points to enhanced environmental sensing as a trigger of wastewater bulking.</title>
        <authorList>
            <person name="Sekiguchi Y."/>
            <person name="Ohashi A."/>
            <person name="Parks D.H."/>
            <person name="Yamauchi T."/>
            <person name="Tyson G.W."/>
            <person name="Hugenholtz P."/>
        </authorList>
    </citation>
    <scope>NUCLEOTIDE SEQUENCE [LARGE SCALE GENOMIC DNA]</scope>
</reference>
<dbReference type="HOGENOM" id="CLU_000650_3_6_0"/>
<sequence length="885" mass="98180">MSEGFNRSDIVDFFLVEASEHLQILNDGLLSLEEHSEDLSVVDEIFRSAHTIKGSAAMLGFNVISKLAHKMEDLLGKIRSRDLALSETVVDLLLQSVDTLTVQVESIPKGQPEDEGILLMFDDLYAEYLSDAGGKPKADKPATPKAKAPESPKEEPEEEELELPEELDLAGLAEILPEDEEIDVPPPPPVEKPKSIKPAQAVSTPVAPPATTPAATAKKIAPERRIESAKPSKPEDAERSLVSASDQKIIKVGVEGLNLLMNLVGELVINRTRLDQRIAYVSKISSELNFSQERLLKVIRDFKEKYEFGKVGSNVAQSKTSESGEYRETQTPSELLEGFFDLEFDQYDDFNILSRSLMEIGSDISEIMNELTDFFNQFEEESSQIRRITNDLQEEITNIRMVPVGQLFSRFHRLVRDASKEESKQVTLKLAGEDAKLDKTVINEISDPLMHLVRNSVSHGIEPPDVRQSRGKPPEGTINLNAFKEGDNIIIEIIDDGNGIDVQRVRETIAEKGLRSMAEIERMSDDDAIKYIFAPGFSTKKQVNAISGRGVGMDVVKTNISKLGGTIEIKTELGKGTRFSIKLPLTLVIYAALLVKCGDQEFAISLTSVEETARIPLYHIHNIGKQEVIKLRDQVLPIRRLTRILQYPSSVNGSAETQQYIPIVIVRSAEHPLALVVDELIGQETIVIKPLGDYLKKVKLFSGATISGEGKVRLILDIPTIIERELLSEMPSTISAATIRLNDDALIAPAMAPVAEATPEVLLLVDDSISIRKVIAMMLEKAGYKVDVAVDGVEAMEKLTNKPYAMLITDLEMPRMHGYELIAEVKGNQEMRQMPIVVMTSRAGEKHQNKAIELGADDYIVKPVDEETLLNSIRKLMVEQQQEVE</sequence>
<dbReference type="InterPro" id="IPR001789">
    <property type="entry name" value="Sig_transdc_resp-reg_receiver"/>
</dbReference>
<dbReference type="Gene3D" id="2.30.30.40">
    <property type="entry name" value="SH3 Domains"/>
    <property type="match status" value="1"/>
</dbReference>
<dbReference type="GO" id="GO:0000155">
    <property type="term" value="F:phosphorelay sensor kinase activity"/>
    <property type="evidence" value="ECO:0007669"/>
    <property type="project" value="InterPro"/>
</dbReference>
<evidence type="ECO:0000256" key="6">
    <source>
        <dbReference type="PROSITE-ProRule" id="PRU00110"/>
    </source>
</evidence>
<dbReference type="SMART" id="SM00387">
    <property type="entry name" value="HATPase_c"/>
    <property type="match status" value="1"/>
</dbReference>
<dbReference type="SMART" id="SM00073">
    <property type="entry name" value="HPT"/>
    <property type="match status" value="1"/>
</dbReference>
<dbReference type="Gene3D" id="3.40.50.2300">
    <property type="match status" value="1"/>
</dbReference>
<dbReference type="GO" id="GO:0005737">
    <property type="term" value="C:cytoplasm"/>
    <property type="evidence" value="ECO:0007669"/>
    <property type="project" value="InterPro"/>
</dbReference>
<evidence type="ECO:0000259" key="12">
    <source>
        <dbReference type="PROSITE" id="PS50894"/>
    </source>
</evidence>
<dbReference type="PROSITE" id="PS50894">
    <property type="entry name" value="HPT"/>
    <property type="match status" value="1"/>
</dbReference>
<dbReference type="GO" id="GO:0006935">
    <property type="term" value="P:chemotaxis"/>
    <property type="evidence" value="ECO:0007669"/>
    <property type="project" value="InterPro"/>
</dbReference>
<dbReference type="Gene3D" id="1.10.287.560">
    <property type="entry name" value="Histidine kinase CheA-like, homodimeric domain"/>
    <property type="match status" value="1"/>
</dbReference>
<dbReference type="InterPro" id="IPR005467">
    <property type="entry name" value="His_kinase_dom"/>
</dbReference>
<keyword evidence="14" id="KW-1185">Reference proteome</keyword>
<dbReference type="EC" id="2.7.13.3" evidence="2"/>
<feature type="compositionally biased region" description="Basic and acidic residues" evidence="8">
    <location>
        <begin position="220"/>
        <end position="239"/>
    </location>
</feature>
<dbReference type="Pfam" id="PF01627">
    <property type="entry name" value="Hpt"/>
    <property type="match status" value="1"/>
</dbReference>
<dbReference type="SUPFAM" id="SSF47226">
    <property type="entry name" value="Histidine-containing phosphotransfer domain, HPT domain"/>
    <property type="match status" value="1"/>
</dbReference>
<feature type="domain" description="CheW-like" evidence="11">
    <location>
        <begin position="589"/>
        <end position="727"/>
    </location>
</feature>
<evidence type="ECO:0000256" key="2">
    <source>
        <dbReference type="ARBA" id="ARBA00012438"/>
    </source>
</evidence>
<dbReference type="SUPFAM" id="SSF55874">
    <property type="entry name" value="ATPase domain of HSP90 chaperone/DNA topoisomerase II/histidine kinase"/>
    <property type="match status" value="1"/>
</dbReference>
<feature type="region of interest" description="Disordered" evidence="8">
    <location>
        <begin position="180"/>
        <end position="242"/>
    </location>
</feature>
<evidence type="ECO:0000259" key="9">
    <source>
        <dbReference type="PROSITE" id="PS50109"/>
    </source>
</evidence>
<evidence type="ECO:0000256" key="7">
    <source>
        <dbReference type="PROSITE-ProRule" id="PRU00169"/>
    </source>
</evidence>
<dbReference type="InterPro" id="IPR036890">
    <property type="entry name" value="HATPase_C_sf"/>
</dbReference>
<feature type="region of interest" description="Disordered" evidence="8">
    <location>
        <begin position="132"/>
        <end position="165"/>
    </location>
</feature>
<dbReference type="PANTHER" id="PTHR43395">
    <property type="entry name" value="SENSOR HISTIDINE KINASE CHEA"/>
    <property type="match status" value="1"/>
</dbReference>
<feature type="modified residue" description="4-aspartylphosphate" evidence="7">
    <location>
        <position position="810"/>
    </location>
</feature>
<evidence type="ECO:0000313" key="13">
    <source>
        <dbReference type="EMBL" id="GAK50656.1"/>
    </source>
</evidence>
<feature type="domain" description="Response regulatory" evidence="10">
    <location>
        <begin position="761"/>
        <end position="877"/>
    </location>
</feature>
<dbReference type="Pfam" id="PF02518">
    <property type="entry name" value="HATPase_c"/>
    <property type="match status" value="1"/>
</dbReference>
<dbReference type="PROSITE" id="PS50851">
    <property type="entry name" value="CHEW"/>
    <property type="match status" value="1"/>
</dbReference>
<comment type="catalytic activity">
    <reaction evidence="1">
        <text>ATP + protein L-histidine = ADP + protein N-phospho-L-histidine.</text>
        <dbReference type="EC" id="2.7.13.3"/>
    </reaction>
</comment>
<evidence type="ECO:0000313" key="14">
    <source>
        <dbReference type="Proteomes" id="UP000030700"/>
    </source>
</evidence>
<feature type="domain" description="HPt" evidence="12">
    <location>
        <begin position="3"/>
        <end position="107"/>
    </location>
</feature>
<evidence type="ECO:0000259" key="11">
    <source>
        <dbReference type="PROSITE" id="PS50851"/>
    </source>
</evidence>
<dbReference type="AlphaFoldDB" id="A0A0S6VT89"/>
<evidence type="ECO:0000256" key="1">
    <source>
        <dbReference type="ARBA" id="ARBA00000085"/>
    </source>
</evidence>